<feature type="signal peptide" evidence="1">
    <location>
        <begin position="1"/>
        <end position="24"/>
    </location>
</feature>
<dbReference type="EMBL" id="CP011451">
    <property type="protein sequence ID" value="AKH39116.1"/>
    <property type="molecule type" value="Genomic_DNA"/>
</dbReference>
<organism evidence="2 4">
    <name type="scientific">Nitrosomonas communis</name>
    <dbReference type="NCBI Taxonomy" id="44574"/>
    <lineage>
        <taxon>Bacteria</taxon>
        <taxon>Pseudomonadati</taxon>
        <taxon>Pseudomonadota</taxon>
        <taxon>Betaproteobacteria</taxon>
        <taxon>Nitrosomonadales</taxon>
        <taxon>Nitrosomonadaceae</taxon>
        <taxon>Nitrosomonas</taxon>
    </lineage>
</organism>
<dbReference type="Gene3D" id="3.30.530.20">
    <property type="match status" value="1"/>
</dbReference>
<dbReference type="OrthoDB" id="8545875at2"/>
<feature type="chain" id="PRO_5036292956" description="Ribosome association toxin RatA" evidence="1">
    <location>
        <begin position="25"/>
        <end position="215"/>
    </location>
</feature>
<evidence type="ECO:0000256" key="1">
    <source>
        <dbReference type="SAM" id="SignalP"/>
    </source>
</evidence>
<dbReference type="AlphaFoldDB" id="A0A0F7KHX4"/>
<dbReference type="SUPFAM" id="SSF55961">
    <property type="entry name" value="Bet v1-like"/>
    <property type="match status" value="1"/>
</dbReference>
<dbReference type="EMBL" id="VNHT01000010">
    <property type="protein sequence ID" value="TYP91254.1"/>
    <property type="molecule type" value="Genomic_DNA"/>
</dbReference>
<accession>A0A0F7KHX4</accession>
<keyword evidence="1" id="KW-0732">Signal</keyword>
<reference evidence="2 4" key="2">
    <citation type="journal article" date="2016" name="Genome Announc.">
        <title>Genome Sequence of Nitrosomonas communis Strain Nm2, a Mesophilic Ammonia-Oxidizing Bacterium Isolated from Mediterranean Soil.</title>
        <authorList>
            <person name="Kozlowski J.A."/>
            <person name="Kits K.D."/>
            <person name="Stein L.Y."/>
        </authorList>
    </citation>
    <scope>NUCLEOTIDE SEQUENCE [LARGE SCALE GENOMIC DNA]</scope>
    <source>
        <strain evidence="2 4">Nm2</strain>
    </source>
</reference>
<evidence type="ECO:0000313" key="5">
    <source>
        <dbReference type="Proteomes" id="UP000324176"/>
    </source>
</evidence>
<name>A0A0F7KHX4_9PROT</name>
<protein>
    <recommendedName>
        <fullName evidence="6">Ribosome association toxin RatA</fullName>
    </recommendedName>
</protein>
<dbReference type="InterPro" id="IPR023393">
    <property type="entry name" value="START-like_dom_sf"/>
</dbReference>
<dbReference type="KEGG" id="nco:AAW31_16905"/>
<dbReference type="RefSeq" id="WP_046851140.1">
    <property type="nucleotide sequence ID" value="NZ_CP011451.1"/>
</dbReference>
<sequence>MGVVKKYIEVVFGILCLISTLSLAATPDFGSDGLKDLDSDQRQRLASGEIVFTISHLTGQEHSRLIQAAVIFNQTTEKTWELLSRIEDQVKYLEELEEAKVIAKRPQQETVEFKTRIAFLTLINRVNLTFDKEGLNFFWNLDPKFDNDLTDLRGLWRFYSFGQGKTLGRYGCVVSLKNVPIFIEDLFKKKLIARTLISVKKYVDLGGMEESTDLF</sequence>
<gene>
    <name evidence="2" type="ORF">AAW31_16905</name>
    <name evidence="3" type="ORF">BCL69_101025</name>
</gene>
<evidence type="ECO:0000313" key="4">
    <source>
        <dbReference type="Proteomes" id="UP000034156"/>
    </source>
</evidence>
<keyword evidence="4" id="KW-1185">Reference proteome</keyword>
<reference evidence="4" key="1">
    <citation type="submission" date="2015-05" db="EMBL/GenBank/DDBJ databases">
        <title>Draft genome of Nitrosomonas communis strain Nm2.</title>
        <authorList>
            <person name="Kozlowski J.A."/>
            <person name="Kits K.D."/>
            <person name="Stein L.Y."/>
        </authorList>
    </citation>
    <scope>NUCLEOTIDE SEQUENCE [LARGE SCALE GENOMIC DNA]</scope>
    <source>
        <strain evidence="4">Nm2</strain>
    </source>
</reference>
<proteinExistence type="predicted"/>
<evidence type="ECO:0008006" key="6">
    <source>
        <dbReference type="Google" id="ProtNLM"/>
    </source>
</evidence>
<evidence type="ECO:0000313" key="2">
    <source>
        <dbReference type="EMBL" id="AKH39116.1"/>
    </source>
</evidence>
<evidence type="ECO:0000313" key="3">
    <source>
        <dbReference type="EMBL" id="TYP91254.1"/>
    </source>
</evidence>
<dbReference type="Proteomes" id="UP000324176">
    <property type="component" value="Unassembled WGS sequence"/>
</dbReference>
<dbReference type="PATRIC" id="fig|44574.3.peg.4076"/>
<reference evidence="3 5" key="3">
    <citation type="submission" date="2019-07" db="EMBL/GenBank/DDBJ databases">
        <title>Active sludge and wastewater microbial communities from Klosterneuburg, Austria.</title>
        <authorList>
            <person name="Wagner M."/>
        </authorList>
    </citation>
    <scope>NUCLEOTIDE SEQUENCE [LARGE SCALE GENOMIC DNA]</scope>
    <source>
        <strain evidence="3 5">Nm2</strain>
    </source>
</reference>
<dbReference type="Proteomes" id="UP000034156">
    <property type="component" value="Chromosome"/>
</dbReference>